<keyword evidence="6 7" id="KW-0472">Membrane</keyword>
<proteinExistence type="inferred from homology"/>
<sequence>MSAGDATTEAGFATRLRESGQSAIATRRPWSELVDLTALSLPSSVSDATTRLFQNLSHFRFNYSLIVLLAVLLLGLFPNPISIIAFLFLLAAWFFFFFSRVEPLSVAGFVVGDGVVLAALGLVTLVALLTSGVWWNVVVSVLVGVLIVCLHAVVRSTDDLVLDDRQSPYGQLMSDDHDPQGNYTII</sequence>
<gene>
    <name evidence="8" type="ORF">TIFTF001_016017</name>
</gene>
<keyword evidence="7" id="KW-0813">Transport</keyword>
<evidence type="ECO:0000256" key="1">
    <source>
        <dbReference type="ARBA" id="ARBA00002501"/>
    </source>
</evidence>
<evidence type="ECO:0000313" key="9">
    <source>
        <dbReference type="Proteomes" id="UP001187192"/>
    </source>
</evidence>
<dbReference type="GO" id="GO:0016020">
    <property type="term" value="C:membrane"/>
    <property type="evidence" value="ECO:0007669"/>
    <property type="project" value="UniProtKB-SubCell"/>
</dbReference>
<evidence type="ECO:0000256" key="5">
    <source>
        <dbReference type="ARBA" id="ARBA00022989"/>
    </source>
</evidence>
<evidence type="ECO:0000256" key="2">
    <source>
        <dbReference type="ARBA" id="ARBA00004127"/>
    </source>
</evidence>
<keyword evidence="5 7" id="KW-1133">Transmembrane helix</keyword>
<keyword evidence="9" id="KW-1185">Reference proteome</keyword>
<evidence type="ECO:0000256" key="7">
    <source>
        <dbReference type="RuleBase" id="RU363107"/>
    </source>
</evidence>
<name>A0AA88D5Q9_FICCA</name>
<accession>A0AA88D5Q9</accession>
<dbReference type="Gramene" id="FCD_00009172-RA">
    <property type="protein sequence ID" value="FCD_00009172-RA:cds"/>
    <property type="gene ID" value="FCD_00009172"/>
</dbReference>
<evidence type="ECO:0000256" key="4">
    <source>
        <dbReference type="ARBA" id="ARBA00022692"/>
    </source>
</evidence>
<comment type="similarity">
    <text evidence="3 7">Belongs to the PRA1 family.</text>
</comment>
<dbReference type="AlphaFoldDB" id="A0AA88D5Q9"/>
<dbReference type="PANTHER" id="PTHR19317">
    <property type="entry name" value="PRENYLATED RAB ACCEPTOR 1-RELATED"/>
    <property type="match status" value="1"/>
</dbReference>
<dbReference type="PANTHER" id="PTHR19317:SF81">
    <property type="entry name" value="PRA1 FAMILY PROTEIN D"/>
    <property type="match status" value="1"/>
</dbReference>
<dbReference type="GO" id="GO:0005794">
    <property type="term" value="C:Golgi apparatus"/>
    <property type="evidence" value="ECO:0007669"/>
    <property type="project" value="TreeGrafter"/>
</dbReference>
<keyword evidence="4 7" id="KW-0812">Transmembrane</keyword>
<feature type="transmembrane region" description="Helical" evidence="7">
    <location>
        <begin position="106"/>
        <end position="127"/>
    </location>
</feature>
<feature type="transmembrane region" description="Helical" evidence="7">
    <location>
        <begin position="83"/>
        <end position="99"/>
    </location>
</feature>
<protein>
    <recommendedName>
        <fullName evidence="7">PRA1 family protein</fullName>
    </recommendedName>
</protein>
<evidence type="ECO:0000256" key="3">
    <source>
        <dbReference type="ARBA" id="ARBA00006483"/>
    </source>
</evidence>
<dbReference type="EMBL" id="BTGU01000023">
    <property type="protein sequence ID" value="GMN46838.1"/>
    <property type="molecule type" value="Genomic_DNA"/>
</dbReference>
<feature type="transmembrane region" description="Helical" evidence="7">
    <location>
        <begin position="133"/>
        <end position="154"/>
    </location>
</feature>
<organism evidence="8 9">
    <name type="scientific">Ficus carica</name>
    <name type="common">Common fig</name>
    <dbReference type="NCBI Taxonomy" id="3494"/>
    <lineage>
        <taxon>Eukaryota</taxon>
        <taxon>Viridiplantae</taxon>
        <taxon>Streptophyta</taxon>
        <taxon>Embryophyta</taxon>
        <taxon>Tracheophyta</taxon>
        <taxon>Spermatophyta</taxon>
        <taxon>Magnoliopsida</taxon>
        <taxon>eudicotyledons</taxon>
        <taxon>Gunneridae</taxon>
        <taxon>Pentapetalae</taxon>
        <taxon>rosids</taxon>
        <taxon>fabids</taxon>
        <taxon>Rosales</taxon>
        <taxon>Moraceae</taxon>
        <taxon>Ficeae</taxon>
        <taxon>Ficus</taxon>
    </lineage>
</organism>
<comment type="subcellular location">
    <subcellularLocation>
        <location evidence="2">Endomembrane system</location>
        <topology evidence="2">Multi-pass membrane protein</topology>
    </subcellularLocation>
    <subcellularLocation>
        <location evidence="7">Membrane</location>
        <topology evidence="7">Multi-pass membrane protein</topology>
    </subcellularLocation>
</comment>
<dbReference type="GO" id="GO:0005783">
    <property type="term" value="C:endoplasmic reticulum"/>
    <property type="evidence" value="ECO:0007669"/>
    <property type="project" value="EnsemblPlants"/>
</dbReference>
<comment type="function">
    <text evidence="1 7">May be involved in both secretory and endocytic intracellular trafficking in the endosomal/prevacuolar compartments.</text>
</comment>
<dbReference type="Pfam" id="PF03208">
    <property type="entry name" value="PRA1"/>
    <property type="match status" value="1"/>
</dbReference>
<dbReference type="Proteomes" id="UP001187192">
    <property type="component" value="Unassembled WGS sequence"/>
</dbReference>
<evidence type="ECO:0000256" key="6">
    <source>
        <dbReference type="ARBA" id="ARBA00023136"/>
    </source>
</evidence>
<comment type="caution">
    <text evidence="8">The sequence shown here is derived from an EMBL/GenBank/DDBJ whole genome shotgun (WGS) entry which is preliminary data.</text>
</comment>
<evidence type="ECO:0000313" key="8">
    <source>
        <dbReference type="EMBL" id="GMN46838.1"/>
    </source>
</evidence>
<dbReference type="GO" id="GO:0016192">
    <property type="term" value="P:vesicle-mediated transport"/>
    <property type="evidence" value="ECO:0007669"/>
    <property type="project" value="EnsemblPlants"/>
</dbReference>
<dbReference type="InterPro" id="IPR004895">
    <property type="entry name" value="Prenylated_rab_accept_PRA1"/>
</dbReference>
<reference evidence="8" key="1">
    <citation type="submission" date="2023-07" db="EMBL/GenBank/DDBJ databases">
        <title>draft genome sequence of fig (Ficus carica).</title>
        <authorList>
            <person name="Takahashi T."/>
            <person name="Nishimura K."/>
        </authorList>
    </citation>
    <scope>NUCLEOTIDE SEQUENCE</scope>
</reference>
<feature type="transmembrane region" description="Helical" evidence="7">
    <location>
        <begin position="61"/>
        <end position="77"/>
    </location>
</feature>